<evidence type="ECO:0000259" key="3">
    <source>
        <dbReference type="Pfam" id="PF13505"/>
    </source>
</evidence>
<feature type="domain" description="Outer membrane protein beta-barrel" evidence="3">
    <location>
        <begin position="8"/>
        <end position="182"/>
    </location>
</feature>
<feature type="chain" id="PRO_5021743775" evidence="2">
    <location>
        <begin position="21"/>
        <end position="190"/>
    </location>
</feature>
<comment type="caution">
    <text evidence="4">The sequence shown here is derived from an EMBL/GenBank/DDBJ whole genome shotgun (WGS) entry which is preliminary data.</text>
</comment>
<keyword evidence="1 2" id="KW-0732">Signal</keyword>
<organism evidence="4 5">
    <name type="scientific">Flavobacterium franklandianum</name>
    <dbReference type="NCBI Taxonomy" id="2594430"/>
    <lineage>
        <taxon>Bacteria</taxon>
        <taxon>Pseudomonadati</taxon>
        <taxon>Bacteroidota</taxon>
        <taxon>Flavobacteriia</taxon>
        <taxon>Flavobacteriales</taxon>
        <taxon>Flavobacteriaceae</taxon>
        <taxon>Flavobacterium</taxon>
    </lineage>
</organism>
<name>A0A553C7D0_9FLAO</name>
<accession>A0A553C7D0</accession>
<dbReference type="SUPFAM" id="SSF56925">
    <property type="entry name" value="OMPA-like"/>
    <property type="match status" value="1"/>
</dbReference>
<dbReference type="EMBL" id="VJZR01000014">
    <property type="protein sequence ID" value="TRX16428.1"/>
    <property type="molecule type" value="Genomic_DNA"/>
</dbReference>
<dbReference type="OrthoDB" id="945117at2"/>
<evidence type="ECO:0000313" key="4">
    <source>
        <dbReference type="EMBL" id="TRX16428.1"/>
    </source>
</evidence>
<keyword evidence="5" id="KW-1185">Reference proteome</keyword>
<dbReference type="Proteomes" id="UP000318585">
    <property type="component" value="Unassembled WGS sequence"/>
</dbReference>
<gene>
    <name evidence="4" type="ORF">FNW17_13645</name>
</gene>
<evidence type="ECO:0000256" key="2">
    <source>
        <dbReference type="SAM" id="SignalP"/>
    </source>
</evidence>
<dbReference type="Pfam" id="PF13505">
    <property type="entry name" value="OMP_b-brl"/>
    <property type="match status" value="1"/>
</dbReference>
<dbReference type="InterPro" id="IPR011250">
    <property type="entry name" value="OMP/PagP_B-barrel"/>
</dbReference>
<feature type="signal peptide" evidence="2">
    <location>
        <begin position="1"/>
        <end position="20"/>
    </location>
</feature>
<proteinExistence type="predicted"/>
<dbReference type="InterPro" id="IPR027385">
    <property type="entry name" value="Beta-barrel_OMP"/>
</dbReference>
<protein>
    <submittedName>
        <fullName evidence="4">Porin family protein</fullName>
    </submittedName>
</protein>
<dbReference type="AlphaFoldDB" id="A0A553C7D0"/>
<sequence length="190" mass="21680">MKTIKIFFITTILFTLSAHSQITKGNWMVGGNGSFSNKEFYNNSFKNDKLKTSELSINANVGYFIIDKLQAGVRVGYNDSKIKNGISDDGDRYWVKYGAYTRYYFLKPEKLVNIYLDGEYFFGNNAFSSGQYKERQDGYSVSLGPTIFFNSSVAMELGINYSSAKFRVLNDATQNNLQFTIGFQIFLEKE</sequence>
<evidence type="ECO:0000256" key="1">
    <source>
        <dbReference type="ARBA" id="ARBA00022729"/>
    </source>
</evidence>
<dbReference type="RefSeq" id="WP_144071930.1">
    <property type="nucleotide sequence ID" value="NZ_VJZR01000014.1"/>
</dbReference>
<reference evidence="4 5" key="1">
    <citation type="submission" date="2019-07" db="EMBL/GenBank/DDBJ databases">
        <title>Novel species of Flavobacterium.</title>
        <authorList>
            <person name="Liu Q."/>
            <person name="Xin Y.-H."/>
        </authorList>
    </citation>
    <scope>NUCLEOTIDE SEQUENCE [LARGE SCALE GENOMIC DNA]</scope>
    <source>
        <strain evidence="4 5">LB3P56</strain>
    </source>
</reference>
<evidence type="ECO:0000313" key="5">
    <source>
        <dbReference type="Proteomes" id="UP000318585"/>
    </source>
</evidence>